<dbReference type="PANTHER" id="PTHR23171">
    <property type="entry name" value="GDOWN1"/>
    <property type="match status" value="1"/>
</dbReference>
<accession>A0A8C7GWZ3</accession>
<dbReference type="Proteomes" id="UP000694557">
    <property type="component" value="Unassembled WGS sequence"/>
</dbReference>
<feature type="coiled-coil region" evidence="1">
    <location>
        <begin position="197"/>
        <end position="290"/>
    </location>
</feature>
<feature type="region of interest" description="Disordered" evidence="2">
    <location>
        <begin position="131"/>
        <end position="153"/>
    </location>
</feature>
<feature type="region of interest" description="Disordered" evidence="2">
    <location>
        <begin position="296"/>
        <end position="317"/>
    </location>
</feature>
<evidence type="ECO:0000313" key="4">
    <source>
        <dbReference type="Proteomes" id="UP000694557"/>
    </source>
</evidence>
<evidence type="ECO:0000313" key="3">
    <source>
        <dbReference type="Ensembl" id="ENSOKIP00005049632.1"/>
    </source>
</evidence>
<keyword evidence="4" id="KW-1185">Reference proteome</keyword>
<evidence type="ECO:0008006" key="5">
    <source>
        <dbReference type="Google" id="ProtNLM"/>
    </source>
</evidence>
<dbReference type="Ensembl" id="ENSOKIT00005052350.1">
    <property type="protein sequence ID" value="ENSOKIP00005049632.1"/>
    <property type="gene ID" value="ENSOKIG00005020846.1"/>
</dbReference>
<name>A0A8C7GWZ3_ONCKI</name>
<proteinExistence type="predicted"/>
<keyword evidence="1" id="KW-0175">Coiled coil</keyword>
<dbReference type="GeneTree" id="ENSGT00950000183065"/>
<dbReference type="PANTHER" id="PTHR23171:SF17">
    <property type="entry name" value="TUFTELIN"/>
    <property type="match status" value="1"/>
</dbReference>
<dbReference type="GO" id="GO:0035556">
    <property type="term" value="P:intracellular signal transduction"/>
    <property type="evidence" value="ECO:0007669"/>
    <property type="project" value="TreeGrafter"/>
</dbReference>
<evidence type="ECO:0000256" key="2">
    <source>
        <dbReference type="SAM" id="MobiDB-lite"/>
    </source>
</evidence>
<reference evidence="3" key="1">
    <citation type="submission" date="2025-08" db="UniProtKB">
        <authorList>
            <consortium name="Ensembl"/>
        </authorList>
    </citation>
    <scope>IDENTIFICATION</scope>
</reference>
<dbReference type="AlphaFoldDB" id="A0A8C7GWZ3"/>
<gene>
    <name evidence="3" type="primary">tuft1b</name>
</gene>
<protein>
    <recommendedName>
        <fullName evidence="5">Tuftelin</fullName>
    </recommendedName>
</protein>
<evidence type="ECO:0000256" key="1">
    <source>
        <dbReference type="SAM" id="Coils"/>
    </source>
</evidence>
<sequence length="317" mass="36676">MSKFKPVCIGVYVISELPLTNRIPQLYCTGVPRVPQTEKENTSSVKMLTDEVSQIQEVRYCLKTLREQMATRQNNKFPANGYKVSVTLPTNPAIVTNCKIVGTESETNVRENSEDSAKIREVSKRLYAQLKESEKRHKEERDRMQAESDEFSRRLDEQSKHLQWVEGEAGERGQKVEELQRLLGGMELEGAVLRGKIAASEAELLQLRAAKEGVQEKKQRTEELEKELAVLKEKIHHLDDMLKSQQRKVRHMIEQLQNSRTVIQERERVIRDLEEKVAFLEAENTEMRDQIEYFLEGQKPASPPTKECKPTPQIIYR</sequence>
<dbReference type="InterPro" id="IPR051375">
    <property type="entry name" value="Tuftelin_GRINL1A/MYZAP/CCD68"/>
</dbReference>
<reference evidence="3" key="2">
    <citation type="submission" date="2025-09" db="UniProtKB">
        <authorList>
            <consortium name="Ensembl"/>
        </authorList>
    </citation>
    <scope>IDENTIFICATION</scope>
</reference>
<organism evidence="3 4">
    <name type="scientific">Oncorhynchus kisutch</name>
    <name type="common">Coho salmon</name>
    <name type="synonym">Salmo kisutch</name>
    <dbReference type="NCBI Taxonomy" id="8019"/>
    <lineage>
        <taxon>Eukaryota</taxon>
        <taxon>Metazoa</taxon>
        <taxon>Chordata</taxon>
        <taxon>Craniata</taxon>
        <taxon>Vertebrata</taxon>
        <taxon>Euteleostomi</taxon>
        <taxon>Actinopterygii</taxon>
        <taxon>Neopterygii</taxon>
        <taxon>Teleostei</taxon>
        <taxon>Protacanthopterygii</taxon>
        <taxon>Salmoniformes</taxon>
        <taxon>Salmonidae</taxon>
        <taxon>Salmoninae</taxon>
        <taxon>Oncorhynchus</taxon>
    </lineage>
</organism>